<dbReference type="EMBL" id="CP071504">
    <property type="protein sequence ID" value="QSX31961.1"/>
    <property type="molecule type" value="Genomic_DNA"/>
</dbReference>
<keyword evidence="3" id="KW-1185">Reference proteome</keyword>
<feature type="domain" description="Adenylate cyclase class-I N-terminal" evidence="1">
    <location>
        <begin position="16"/>
        <end position="203"/>
    </location>
</feature>
<dbReference type="InterPro" id="IPR043519">
    <property type="entry name" value="NT_sf"/>
</dbReference>
<keyword evidence="2" id="KW-0456">Lyase</keyword>
<dbReference type="Pfam" id="PF12633">
    <property type="entry name" value="Adenyl_cycl_N"/>
    <property type="match status" value="1"/>
</dbReference>
<dbReference type="PANTHER" id="PTHR38760:SF1">
    <property type="entry name" value="ADENYLATE CYCLASE"/>
    <property type="match status" value="1"/>
</dbReference>
<evidence type="ECO:0000313" key="2">
    <source>
        <dbReference type="EMBL" id="QSX31961.1"/>
    </source>
</evidence>
<dbReference type="PANTHER" id="PTHR38760">
    <property type="entry name" value="ADENYLATE CYCLASE"/>
    <property type="match status" value="1"/>
</dbReference>
<dbReference type="AlphaFoldDB" id="A0A974XRG7"/>
<evidence type="ECO:0000259" key="1">
    <source>
        <dbReference type="Pfam" id="PF12633"/>
    </source>
</evidence>
<dbReference type="GO" id="GO:0006171">
    <property type="term" value="P:cAMP biosynthetic process"/>
    <property type="evidence" value="ECO:0007669"/>
    <property type="project" value="InterPro"/>
</dbReference>
<dbReference type="Pfam" id="PF01295">
    <property type="entry name" value="Adenylate_cycl"/>
    <property type="match status" value="1"/>
</dbReference>
<dbReference type="NCBIfam" id="NF006980">
    <property type="entry name" value="PRK09450.1-5"/>
    <property type="match status" value="1"/>
</dbReference>
<proteinExistence type="predicted"/>
<dbReference type="EC" id="4.6.1.1" evidence="2"/>
<name>A0A974XRG7_9GAMM</name>
<accession>A0A974XRG7</accession>
<sequence length="806" mass="92285">MLRSQVSHHAPIELSERLNCVRQARALALLTPLQRHLFHSISLLLHFHGPRLPGYNGHETPCGIADFALTEEMQQAAKTLSLTLPKLVPELPAAIEGVYAMGSTGTLGQNPRSDLDIWVIHDAAMQGSELSMLKDKLHKLHLWYEGYGFEVNFYLVHPQQFSAGKPHGQRLATEHSGSAQHWLLLEEFYRSQIRLAGRPLAWWPQASKFPECLSLGDEHNLPASEYFSASLWQLYKGLANPHKALLKVMLLETYAVSYPKTVLLTDKVWQHTCEGDFSTANDPYFLLYEAVEQYLLQKEDWHRLEIVRRCFYLKCGVRLSWELQARDWRWHKLKKLVADWAWPESLIQTLDDCEHWHSGQLQWFNAQLNELLLASYQTLLHFASAHGLREGLRIEELGMLTRKLHTFFREDKQQIIKFNRLWSQSVLEPELMLRRDSDGAFSLYRKPEGAAPATLLFQSDSLARLIAWACINGVCDGRSRWTLTGELPLSAKDVRQLTERILPWVAGRSPKVSKQDLCHPWHYRKAIVLLNIEQDPSIAWEGQEVMVDVTHANLFSLGRKQRNILGSIDLLLLNSWGEWQCCQFNGEEALLEALTFVMPGLRRADEDVVLEVISCAAKLSVQLEIALSTLLKRLLAIGAQVKSSSTLMQPLQVGKRRFGLFFNTMGLKYQDLSDAKSLYQQVFHTELLELPRPDMGDDPFSSAPEVIQQYAAAEVIQYFLRPREEGLDVFILNADNELSHFIQHGSHIEELVSKVSCQHVFDGLFEVKRRFNLPQFFLLERSEGELRVLPFANAMGVQREEMGAEL</sequence>
<dbReference type="PIRSF" id="PIRSF001444">
    <property type="entry name" value="Adenylate_cycl"/>
    <property type="match status" value="1"/>
</dbReference>
<protein>
    <submittedName>
        <fullName evidence="2">Class I adenylate cyclase</fullName>
        <ecNumber evidence="2">4.6.1.1</ecNumber>
    </submittedName>
</protein>
<dbReference type="KEGG" id="scyp:JYB88_16480"/>
<dbReference type="InterPro" id="IPR000274">
    <property type="entry name" value="Adenylate_cyclase_1"/>
</dbReference>
<dbReference type="InterPro" id="IPR024685">
    <property type="entry name" value="Adenylate_cyclase_1_N"/>
</dbReference>
<reference evidence="2 3" key="1">
    <citation type="submission" date="2021-03" db="EMBL/GenBank/DDBJ databases">
        <title>Novel species identification of genus Shewanella.</title>
        <authorList>
            <person name="Liu G."/>
            <person name="Zhang Q."/>
        </authorList>
    </citation>
    <scope>NUCLEOTIDE SEQUENCE [LARGE SCALE GENOMIC DNA]</scope>
    <source>
        <strain evidence="2 3">FJAT-53726</strain>
    </source>
</reference>
<organism evidence="2 3">
    <name type="scientific">Shewanella cyperi</name>
    <dbReference type="NCBI Taxonomy" id="2814292"/>
    <lineage>
        <taxon>Bacteria</taxon>
        <taxon>Pseudomonadati</taxon>
        <taxon>Pseudomonadota</taxon>
        <taxon>Gammaproteobacteria</taxon>
        <taxon>Alteromonadales</taxon>
        <taxon>Shewanellaceae</taxon>
        <taxon>Shewanella</taxon>
    </lineage>
</organism>
<dbReference type="Proteomes" id="UP000663281">
    <property type="component" value="Chromosome"/>
</dbReference>
<evidence type="ECO:0000313" key="3">
    <source>
        <dbReference type="Proteomes" id="UP000663281"/>
    </source>
</evidence>
<dbReference type="SUPFAM" id="SSF81301">
    <property type="entry name" value="Nucleotidyltransferase"/>
    <property type="match status" value="1"/>
</dbReference>
<dbReference type="GO" id="GO:0004016">
    <property type="term" value="F:adenylate cyclase activity"/>
    <property type="evidence" value="ECO:0007669"/>
    <property type="project" value="UniProtKB-EC"/>
</dbReference>
<gene>
    <name evidence="2" type="ORF">JYB88_16480</name>
</gene>